<evidence type="ECO:0000313" key="3">
    <source>
        <dbReference type="Proteomes" id="UP000320042"/>
    </source>
</evidence>
<dbReference type="Pfam" id="PF09314">
    <property type="entry name" value="DUF1972"/>
    <property type="match status" value="1"/>
</dbReference>
<accession>A0A563U0P8</accession>
<name>A0A563U0P8_9SPHI</name>
<protein>
    <submittedName>
        <fullName evidence="2">Glycosyltransferase family 1 protein</fullName>
    </submittedName>
</protein>
<feature type="domain" description="DUF1972" evidence="1">
    <location>
        <begin position="3"/>
        <end position="174"/>
    </location>
</feature>
<gene>
    <name evidence="2" type="ORF">FPZ43_17180</name>
</gene>
<evidence type="ECO:0000313" key="2">
    <source>
        <dbReference type="EMBL" id="TWR25204.1"/>
    </source>
</evidence>
<dbReference type="Gene3D" id="3.40.50.2000">
    <property type="entry name" value="Glycogen Phosphorylase B"/>
    <property type="match status" value="2"/>
</dbReference>
<dbReference type="SUPFAM" id="SSF53756">
    <property type="entry name" value="UDP-Glycosyltransferase/glycogen phosphorylase"/>
    <property type="match status" value="1"/>
</dbReference>
<evidence type="ECO:0000259" key="1">
    <source>
        <dbReference type="Pfam" id="PF09314"/>
    </source>
</evidence>
<comment type="caution">
    <text evidence="2">The sequence shown here is derived from an EMBL/GenBank/DDBJ whole genome shotgun (WGS) entry which is preliminary data.</text>
</comment>
<keyword evidence="3" id="KW-1185">Reference proteome</keyword>
<keyword evidence="2" id="KW-0808">Transferase</keyword>
<sequence length="387" mass="44177">MKIAIIGTRGIPNHYGGFEQCAEYLAVGLVKRGHHVVVYNSHTHPYQYGEWNGVEINHQYDPEHKLGTAGQFIYDLNCIRDLRNRRFDVILQLGYTSSSVWGWLMPRQRAVVTTNMDGLEWMRSKYSKPVQRFLHYAEKLAVKFSDHLIADSPEIQRYLENKYGRPATYIPYGAQVFYNADEDVLHDYDLQPYNYDMLVARMEPENSVEMILDGVALAEQSRPFLVVGCGKNSFSVYLRDKFKACPNIRFYDGIYNMDKLNNLRYYSNIYFHGHTVGGTNPSLLEAMASNALVCAHNNKFNSAVLNDDGLYFRNSTEVAQHLSGTAKSTGLFDDMLQNNIRKIKDVYSISNIVTAYEAHFEAILRKEATVTPMFAPQPDVALVAKNS</sequence>
<proteinExistence type="predicted"/>
<dbReference type="Proteomes" id="UP000320042">
    <property type="component" value="Unassembled WGS sequence"/>
</dbReference>
<dbReference type="InterPro" id="IPR015393">
    <property type="entry name" value="DUF1972"/>
</dbReference>
<dbReference type="GO" id="GO:0016740">
    <property type="term" value="F:transferase activity"/>
    <property type="evidence" value="ECO:0007669"/>
    <property type="project" value="UniProtKB-KW"/>
</dbReference>
<dbReference type="OrthoDB" id="9792269at2"/>
<organism evidence="2 3">
    <name type="scientific">Mucilaginibacter pallidiroseus</name>
    <dbReference type="NCBI Taxonomy" id="2599295"/>
    <lineage>
        <taxon>Bacteria</taxon>
        <taxon>Pseudomonadati</taxon>
        <taxon>Bacteroidota</taxon>
        <taxon>Sphingobacteriia</taxon>
        <taxon>Sphingobacteriales</taxon>
        <taxon>Sphingobacteriaceae</taxon>
        <taxon>Mucilaginibacter</taxon>
    </lineage>
</organism>
<dbReference type="EMBL" id="VOEJ01000009">
    <property type="protein sequence ID" value="TWR25204.1"/>
    <property type="molecule type" value="Genomic_DNA"/>
</dbReference>
<dbReference type="RefSeq" id="WP_146383175.1">
    <property type="nucleotide sequence ID" value="NZ_VOEJ01000009.1"/>
</dbReference>
<reference evidence="2 3" key="1">
    <citation type="submission" date="2019-07" db="EMBL/GenBank/DDBJ databases">
        <authorList>
            <person name="Kim J."/>
        </authorList>
    </citation>
    <scope>NUCLEOTIDE SEQUENCE [LARGE SCALE GENOMIC DNA]</scope>
    <source>
        <strain evidence="3">dk17</strain>
    </source>
</reference>
<dbReference type="AlphaFoldDB" id="A0A563U0P8"/>